<dbReference type="SUPFAM" id="SSF50993">
    <property type="entry name" value="Peptidase/esterase 'gauge' domain"/>
    <property type="match status" value="1"/>
</dbReference>
<dbReference type="InterPro" id="IPR002471">
    <property type="entry name" value="Pept_S9_AS"/>
</dbReference>
<keyword evidence="6" id="KW-0720">Serine protease</keyword>
<dbReference type="PANTHER" id="PTHR42881">
    <property type="entry name" value="PROLYL ENDOPEPTIDASE"/>
    <property type="match status" value="1"/>
</dbReference>
<evidence type="ECO:0000259" key="7">
    <source>
        <dbReference type="Pfam" id="PF00326"/>
    </source>
</evidence>
<dbReference type="InterPro" id="IPR023302">
    <property type="entry name" value="Pept_S9A_N"/>
</dbReference>
<protein>
    <recommendedName>
        <fullName evidence="3">prolyl oligopeptidase</fullName>
        <ecNumber evidence="3">3.4.21.26</ecNumber>
    </recommendedName>
</protein>
<comment type="caution">
    <text evidence="9">The sequence shown here is derived from an EMBL/GenBank/DDBJ whole genome shotgun (WGS) entry which is preliminary data.</text>
</comment>
<dbReference type="InterPro" id="IPR051167">
    <property type="entry name" value="Prolyl_oligopep/macrocyclase"/>
</dbReference>
<dbReference type="FunFam" id="2.130.10.120:FF:000001">
    <property type="entry name" value="Prolyl endopeptidase"/>
    <property type="match status" value="1"/>
</dbReference>
<evidence type="ECO:0000256" key="5">
    <source>
        <dbReference type="ARBA" id="ARBA00022801"/>
    </source>
</evidence>
<dbReference type="InterPro" id="IPR029058">
    <property type="entry name" value="AB_hydrolase_fold"/>
</dbReference>
<evidence type="ECO:0000256" key="4">
    <source>
        <dbReference type="ARBA" id="ARBA00022670"/>
    </source>
</evidence>
<evidence type="ECO:0000259" key="8">
    <source>
        <dbReference type="Pfam" id="PF02897"/>
    </source>
</evidence>
<keyword evidence="10" id="KW-1185">Reference proteome</keyword>
<proteinExistence type="inferred from homology"/>
<dbReference type="SUPFAM" id="SSF53474">
    <property type="entry name" value="alpha/beta-Hydrolases"/>
    <property type="match status" value="1"/>
</dbReference>
<dbReference type="GO" id="GO:0004252">
    <property type="term" value="F:serine-type endopeptidase activity"/>
    <property type="evidence" value="ECO:0007669"/>
    <property type="project" value="UniProtKB-EC"/>
</dbReference>
<dbReference type="Pfam" id="PF02897">
    <property type="entry name" value="Peptidase_S9_N"/>
    <property type="match status" value="1"/>
</dbReference>
<evidence type="ECO:0000256" key="1">
    <source>
        <dbReference type="ARBA" id="ARBA00001070"/>
    </source>
</evidence>
<dbReference type="GO" id="GO:0005829">
    <property type="term" value="C:cytosol"/>
    <property type="evidence" value="ECO:0007669"/>
    <property type="project" value="TreeGrafter"/>
</dbReference>
<dbReference type="PROSITE" id="PS00708">
    <property type="entry name" value="PRO_ENDOPEP_SER"/>
    <property type="match status" value="1"/>
</dbReference>
<evidence type="ECO:0000256" key="2">
    <source>
        <dbReference type="ARBA" id="ARBA00005228"/>
    </source>
</evidence>
<keyword evidence="4" id="KW-0645">Protease</keyword>
<dbReference type="Gene3D" id="3.40.50.1820">
    <property type="entry name" value="alpha/beta hydrolase"/>
    <property type="match status" value="1"/>
</dbReference>
<comment type="catalytic activity">
    <reaction evidence="1">
        <text>Hydrolysis of Pro-|-Xaa &gt;&gt; Ala-|-Xaa in oligopeptides.</text>
        <dbReference type="EC" id="3.4.21.26"/>
    </reaction>
</comment>
<evidence type="ECO:0000256" key="3">
    <source>
        <dbReference type="ARBA" id="ARBA00011897"/>
    </source>
</evidence>
<dbReference type="GO" id="GO:0006508">
    <property type="term" value="P:proteolysis"/>
    <property type="evidence" value="ECO:0007669"/>
    <property type="project" value="UniProtKB-KW"/>
</dbReference>
<dbReference type="GO" id="GO:0070012">
    <property type="term" value="F:oligopeptidase activity"/>
    <property type="evidence" value="ECO:0007669"/>
    <property type="project" value="TreeGrafter"/>
</dbReference>
<dbReference type="EC" id="3.4.21.26" evidence="3"/>
<organism evidence="9 10">
    <name type="scientific">Ornithinibacillus halotolerans</name>
    <dbReference type="NCBI Taxonomy" id="1274357"/>
    <lineage>
        <taxon>Bacteria</taxon>
        <taxon>Bacillati</taxon>
        <taxon>Bacillota</taxon>
        <taxon>Bacilli</taxon>
        <taxon>Bacillales</taxon>
        <taxon>Bacillaceae</taxon>
        <taxon>Ornithinibacillus</taxon>
    </lineage>
</organism>
<dbReference type="Gene3D" id="2.130.10.120">
    <property type="entry name" value="Prolyl oligopeptidase, N-terminal domain"/>
    <property type="match status" value="1"/>
</dbReference>
<dbReference type="Proteomes" id="UP000613512">
    <property type="component" value="Unassembled WGS sequence"/>
</dbReference>
<dbReference type="FunFam" id="3.40.50.1820:FF:000005">
    <property type="entry name" value="Prolyl endopeptidase"/>
    <property type="match status" value="1"/>
</dbReference>
<sequence>MMTVRKDNIIDNYHGTKVSDPFRWLEDPHSKDSLEWSNWMGEKCKDYFSSIHTKEEDRKRLNELWNYPKYFVPKKIQRKLYYLKNNGLQNQAVLFCKDEENDHVVLDPNNLSDDGTVALTNYSFSKDGKYLAYATSTHGSDWQEIHVLDLNTNKNLTDHIQHVKFTNITWSPDSSGFFYSKFPEPGTVSPEDESNFNKVYFHTLGNNQEDDVLVHEQPENKELMFSSFLSDDERFIGLYVFLGTATENRIYIRPIDSDEPFTKLLDQADAEYSYVTNKGDIFYFKTDLQTPNGKIISVDINNPDSTKWKEIIPEQEDVMDFVIALNDKLVVGLLHDAHHQLKIYELDGTFSHDIDLPILGSLTDITKSKEDNEIFFGVTSFLSPTVVYNYNVVTKKLNIFAESELPIDTSQFETNQIFYTSKDGTKVPMFITHRKNVQLDGENPVILYGYGGFNVNMTPSFNPAILRWLEKGGIYAVAVLRGGTEYGEEWHRAGMLENKQNVFDDFIAAGEWLIENKYTRKEKLSIMGGSNGGLLVAACMVQRPDLYGAVICRVPVIDMLRYHKFTIGRYWIPEYGSADNPEHFPFLYAYSPLHNIKDGVKYPPVLIATAESDDRVVPAHAKKFAATLLEKADKQSTIVLRLEAKAGHGLGKPTSKVIEEWVDFYAFLDKELG</sequence>
<reference evidence="9" key="1">
    <citation type="journal article" date="2014" name="Int. J. Syst. Evol. Microbiol.">
        <title>Complete genome sequence of Corynebacterium casei LMG S-19264T (=DSM 44701T), isolated from a smear-ripened cheese.</title>
        <authorList>
            <consortium name="US DOE Joint Genome Institute (JGI-PGF)"/>
            <person name="Walter F."/>
            <person name="Albersmeier A."/>
            <person name="Kalinowski J."/>
            <person name="Ruckert C."/>
        </authorList>
    </citation>
    <scope>NUCLEOTIDE SEQUENCE</scope>
    <source>
        <strain evidence="9">CGMCC 1.12408</strain>
    </source>
</reference>
<feature type="domain" description="Peptidase S9 prolyl oligopeptidase catalytic" evidence="7">
    <location>
        <begin position="460"/>
        <end position="673"/>
    </location>
</feature>
<reference evidence="9" key="2">
    <citation type="submission" date="2020-09" db="EMBL/GenBank/DDBJ databases">
        <authorList>
            <person name="Sun Q."/>
            <person name="Zhou Y."/>
        </authorList>
    </citation>
    <scope>NUCLEOTIDE SEQUENCE</scope>
    <source>
        <strain evidence="9">CGMCC 1.12408</strain>
    </source>
</reference>
<evidence type="ECO:0000313" key="10">
    <source>
        <dbReference type="Proteomes" id="UP000613512"/>
    </source>
</evidence>
<comment type="similarity">
    <text evidence="2">Belongs to the peptidase S9A family.</text>
</comment>
<dbReference type="PRINTS" id="PR00862">
    <property type="entry name" value="PROLIGOPTASE"/>
</dbReference>
<dbReference type="PANTHER" id="PTHR42881:SF2">
    <property type="entry name" value="PROLYL ENDOPEPTIDASE"/>
    <property type="match status" value="1"/>
</dbReference>
<evidence type="ECO:0000256" key="6">
    <source>
        <dbReference type="ARBA" id="ARBA00022825"/>
    </source>
</evidence>
<keyword evidence="5" id="KW-0378">Hydrolase</keyword>
<dbReference type="InterPro" id="IPR001375">
    <property type="entry name" value="Peptidase_S9_cat"/>
</dbReference>
<evidence type="ECO:0000313" key="9">
    <source>
        <dbReference type="EMBL" id="GGA77631.1"/>
    </source>
</evidence>
<accession>A0A916S211</accession>
<dbReference type="InterPro" id="IPR002470">
    <property type="entry name" value="Peptidase_S9A"/>
</dbReference>
<dbReference type="AlphaFoldDB" id="A0A916S211"/>
<feature type="domain" description="Peptidase S9A N-terminal" evidence="8">
    <location>
        <begin position="5"/>
        <end position="401"/>
    </location>
</feature>
<dbReference type="Pfam" id="PF00326">
    <property type="entry name" value="Peptidase_S9"/>
    <property type="match status" value="1"/>
</dbReference>
<dbReference type="EMBL" id="BMEY01000010">
    <property type="protein sequence ID" value="GGA77631.1"/>
    <property type="molecule type" value="Genomic_DNA"/>
</dbReference>
<gene>
    <name evidence="9" type="ORF">GCM10008025_21460</name>
</gene>
<name>A0A916S211_9BACI</name>